<evidence type="ECO:0000313" key="3">
    <source>
        <dbReference type="Proteomes" id="UP000028302"/>
    </source>
</evidence>
<accession>A0A084INM2</accession>
<reference evidence="2 3" key="1">
    <citation type="submission" date="2013-03" db="EMBL/GenBank/DDBJ databases">
        <title>Salinisphaera hydrothermalis C41B8 Genome Sequencing.</title>
        <authorList>
            <person name="Li C."/>
            <person name="Lai Q."/>
            <person name="Shao Z."/>
        </authorList>
    </citation>
    <scope>NUCLEOTIDE SEQUENCE [LARGE SCALE GENOMIC DNA]</scope>
    <source>
        <strain evidence="2 3">C41B8</strain>
    </source>
</reference>
<comment type="caution">
    <text evidence="2">The sequence shown here is derived from an EMBL/GenBank/DDBJ whole genome shotgun (WGS) entry which is preliminary data.</text>
</comment>
<dbReference type="STRING" id="1304275.C41B8_05373"/>
<evidence type="ECO:0000256" key="1">
    <source>
        <dbReference type="SAM" id="MobiDB-lite"/>
    </source>
</evidence>
<organism evidence="2 3">
    <name type="scientific">Salinisphaera hydrothermalis (strain C41B8)</name>
    <dbReference type="NCBI Taxonomy" id="1304275"/>
    <lineage>
        <taxon>Bacteria</taxon>
        <taxon>Pseudomonadati</taxon>
        <taxon>Pseudomonadota</taxon>
        <taxon>Gammaproteobacteria</taxon>
        <taxon>Salinisphaerales</taxon>
        <taxon>Salinisphaeraceae</taxon>
        <taxon>Salinisphaera</taxon>
    </lineage>
</organism>
<dbReference type="OrthoDB" id="1921264at2"/>
<name>A0A084INM2_SALHC</name>
<evidence type="ECO:0000313" key="2">
    <source>
        <dbReference type="EMBL" id="KEZ78306.1"/>
    </source>
</evidence>
<gene>
    <name evidence="2" type="ORF">C41B8_05373</name>
</gene>
<proteinExistence type="predicted"/>
<dbReference type="AlphaFoldDB" id="A0A084INM2"/>
<protein>
    <submittedName>
        <fullName evidence="2">Uncharacterized protein</fullName>
    </submittedName>
</protein>
<feature type="region of interest" description="Disordered" evidence="1">
    <location>
        <begin position="328"/>
        <end position="348"/>
    </location>
</feature>
<feature type="compositionally biased region" description="Polar residues" evidence="1">
    <location>
        <begin position="329"/>
        <end position="346"/>
    </location>
</feature>
<dbReference type="Proteomes" id="UP000028302">
    <property type="component" value="Unassembled WGS sequence"/>
</dbReference>
<dbReference type="RefSeq" id="WP_051883127.1">
    <property type="nucleotide sequence ID" value="NZ_APNK01000005.1"/>
</dbReference>
<sequence length="367" mass="39171">MASFSELLRLNLQDTGSDENVWGQVLNKQMQLLEAAVAGTAQIVLSANDYTLSTNDGSDDEARSAVLDLQGNPSENLNVIVPAVSKVFLVRNNTTGQYEVTVRTQLGTGVKVPRGEARWVYCDGTNVLFAAKAPDTALVAGMTPGNAVERNVNEVGTTQDYKDQSLLDWSALNNEFERSGGQGGRFTTGDVKFTIKQAETGWVRANDGSIGPSGSGSTARADDDCEALYKLLWNNISDQYAPVSGGRGATADDDWAAAKPIGLFKTVARAIAVAGTPADSNLSSHNLGETVGEEKHTMTVDELVEHTHYSYVYGSSFARKGNLEDYSMGANNDTNDSGSDHITSATGKGDPFNVLGPRTYLNLLVKL</sequence>
<dbReference type="EMBL" id="APNK01000005">
    <property type="protein sequence ID" value="KEZ78306.1"/>
    <property type="molecule type" value="Genomic_DNA"/>
</dbReference>
<keyword evidence="3" id="KW-1185">Reference proteome</keyword>